<evidence type="ECO:0000256" key="1">
    <source>
        <dbReference type="ARBA" id="ARBA00001968"/>
    </source>
</evidence>
<dbReference type="InterPro" id="IPR005229">
    <property type="entry name" value="YicC/YloC-like"/>
</dbReference>
<comment type="cofactor">
    <cofactor evidence="1">
        <name>a divalent metal cation</name>
        <dbReference type="ChEBI" id="CHEBI:60240"/>
    </cofactor>
</comment>
<dbReference type="InterPro" id="IPR013527">
    <property type="entry name" value="YicC-like_N"/>
</dbReference>
<dbReference type="EC" id="3.1.-.-" evidence="8"/>
<evidence type="ECO:0000256" key="3">
    <source>
        <dbReference type="ARBA" id="ARBA00022759"/>
    </source>
</evidence>
<evidence type="ECO:0000256" key="5">
    <source>
        <dbReference type="ARBA" id="ARBA00035648"/>
    </source>
</evidence>
<dbReference type="PANTHER" id="PTHR30636">
    <property type="entry name" value="UPF0701 PROTEIN YICC"/>
    <property type="match status" value="1"/>
</dbReference>
<sequence length="294" mass="34028">MKSMTGFGRASTSQEMVQVDIEMKSVNHRFLEVVSRIPKELNFMELPLKKQVSAQLKRGRVEIFLNLKKSADSQKKLVINWSLVDEAVAFATEASRKYDQIPGLDFKSDLMELIASSDFLTVEEKEVGEEIIEPLVREATENALKELVASRLSEGLRLKEHVLNHLEQFQLAIHQITDLSELFEEHYRTRLEDRLQEVVGNFIDEPRLLTELAIMLEKADIHEELERLDSHIVHFRQLVEKPEPVGRELDFLIQEMNREVNTIGSKANQLKLSDTVILMKTQLEKIREQVQNIE</sequence>
<comment type="similarity">
    <text evidence="5">Belongs to the YicC/YloC family.</text>
</comment>
<dbReference type="GO" id="GO:0004521">
    <property type="term" value="F:RNA endonuclease activity"/>
    <property type="evidence" value="ECO:0007669"/>
    <property type="project" value="InterPro"/>
</dbReference>
<dbReference type="EMBL" id="JAVBVO010000005">
    <property type="protein sequence ID" value="MDZ5760365.1"/>
    <property type="molecule type" value="Genomic_DNA"/>
</dbReference>
<keyword evidence="4 8" id="KW-0378">Hydrolase</keyword>
<evidence type="ECO:0000313" key="8">
    <source>
        <dbReference type="EMBL" id="MDZ5760365.1"/>
    </source>
</evidence>
<proteinExistence type="inferred from homology"/>
<evidence type="ECO:0000313" key="9">
    <source>
        <dbReference type="Proteomes" id="UP001290462"/>
    </source>
</evidence>
<reference evidence="8" key="1">
    <citation type="submission" date="2023-08" db="EMBL/GenBank/DDBJ databases">
        <title>Genomic characterization of piscicolin 126 produced by Carnobacterium maltaromaticum CM22 strain isolated from salmon (Salmo salar).</title>
        <authorList>
            <person name="Gonzalez-Gragera E."/>
            <person name="Garcia-Lopez J.D."/>
            <person name="Teso-Perez C."/>
            <person name="Gimenez-Hernandez I."/>
            <person name="Peralta-Sanchez J.M."/>
            <person name="Valdivia E."/>
            <person name="Montalban-Lopez M."/>
            <person name="Martin-Platero A.M."/>
            <person name="Banos A."/>
            <person name="Martinez-Bueno M."/>
        </authorList>
    </citation>
    <scope>NUCLEOTIDE SEQUENCE</scope>
    <source>
        <strain evidence="8">CM22</strain>
    </source>
</reference>
<dbReference type="Pfam" id="PF08340">
    <property type="entry name" value="YicC-like_C"/>
    <property type="match status" value="1"/>
</dbReference>
<keyword evidence="3" id="KW-0255">Endonuclease</keyword>
<feature type="domain" description="Endoribonuclease YicC-like C-terminal" evidence="7">
    <location>
        <begin position="179"/>
        <end position="294"/>
    </location>
</feature>
<evidence type="ECO:0000259" key="7">
    <source>
        <dbReference type="Pfam" id="PF08340"/>
    </source>
</evidence>
<accession>A0AAW9K3I7</accession>
<gene>
    <name evidence="8" type="ORF">RAK27_17130</name>
</gene>
<evidence type="ECO:0000256" key="4">
    <source>
        <dbReference type="ARBA" id="ARBA00022801"/>
    </source>
</evidence>
<dbReference type="Proteomes" id="UP001290462">
    <property type="component" value="Unassembled WGS sequence"/>
</dbReference>
<dbReference type="RefSeq" id="WP_315527058.1">
    <property type="nucleotide sequence ID" value="NZ_JAVBVO010000005.1"/>
</dbReference>
<feature type="domain" description="Endoribonuclease YicC-like N-terminal" evidence="6">
    <location>
        <begin position="1"/>
        <end position="159"/>
    </location>
</feature>
<dbReference type="AlphaFoldDB" id="A0AAW9K3I7"/>
<dbReference type="PANTHER" id="PTHR30636:SF3">
    <property type="entry name" value="UPF0701 PROTEIN YICC"/>
    <property type="match status" value="1"/>
</dbReference>
<dbReference type="NCBIfam" id="TIGR00255">
    <property type="entry name" value="YicC/YloC family endoribonuclease"/>
    <property type="match status" value="1"/>
</dbReference>
<evidence type="ECO:0000259" key="6">
    <source>
        <dbReference type="Pfam" id="PF03755"/>
    </source>
</evidence>
<organism evidence="8 9">
    <name type="scientific">Carnobacterium maltaromaticum</name>
    <name type="common">Carnobacterium piscicola</name>
    <dbReference type="NCBI Taxonomy" id="2751"/>
    <lineage>
        <taxon>Bacteria</taxon>
        <taxon>Bacillati</taxon>
        <taxon>Bacillota</taxon>
        <taxon>Bacilli</taxon>
        <taxon>Lactobacillales</taxon>
        <taxon>Carnobacteriaceae</taxon>
        <taxon>Carnobacterium</taxon>
    </lineage>
</organism>
<keyword evidence="2" id="KW-0540">Nuclease</keyword>
<name>A0AAW9K3I7_CARML</name>
<dbReference type="InterPro" id="IPR013551">
    <property type="entry name" value="YicC-like_C"/>
</dbReference>
<evidence type="ECO:0000256" key="2">
    <source>
        <dbReference type="ARBA" id="ARBA00022722"/>
    </source>
</evidence>
<dbReference type="Pfam" id="PF03755">
    <property type="entry name" value="YicC-like_N"/>
    <property type="match status" value="1"/>
</dbReference>
<protein>
    <submittedName>
        <fullName evidence="8">YicC/YloC family endoribonuclease</fullName>
        <ecNumber evidence="8">3.1.-.-</ecNumber>
    </submittedName>
</protein>
<dbReference type="GO" id="GO:0016787">
    <property type="term" value="F:hydrolase activity"/>
    <property type="evidence" value="ECO:0007669"/>
    <property type="project" value="UniProtKB-KW"/>
</dbReference>
<comment type="caution">
    <text evidence="8">The sequence shown here is derived from an EMBL/GenBank/DDBJ whole genome shotgun (WGS) entry which is preliminary data.</text>
</comment>